<proteinExistence type="predicted"/>
<dbReference type="PANTHER" id="PTHR39596:SF2">
    <property type="entry name" value="HET DOMAIN PROTEIN (AFU_ORTHOLOGUE AFUA_1G17550)-RELATED"/>
    <property type="match status" value="1"/>
</dbReference>
<sequence length="836" mass="94366">MDHIPLPLDPILPLTEVPYLCEEPYDTGIPFLEYPRRKDRPWMTPSFGEASFSNHEVLFPTPTRDLERFFQVWLFFGLLAELLAGLFDHESFVSESEQDGNPVISTKQLQSVTEQRFALVKSLEKSTQKGIYLHAVQCIDLALRTLPIAASDFNPAVRNSIASVAEFLGSAIDKAHLGTFPDAVRCRRPFLRYFYTEDMKAAMVAANWCPNDITRITNKYSSTQMLYFFSKMKKPAGVASHCYCNTTFCLAHSISLSQHTTRHCEACTDENTCDDISIDHRPVVNILRSGALPLLRITSKEDESSRANVDLSNSGTDEIPYVAISHVWADGLGNRSANSLPNCQLARLGNMLDQFSEDGKRPLVWLDTLCCPVDLEAKLMALSQMRRTYAKAEKTLILDSTLYNCEGRNLSAAELHARILTSGWMRRLWTLQEGALASHPLVQFKDGPLSLPTIYGRLKKLHDENLIYRRLTQDMFQETRQLHLANYEFPKGVPDLSLLDRALSHRNTTVASDEAPCIATLINLDVNEILPLSDEDRMCKVWDLLAAANSGSLPCKMIFLEGPKLKRRGYRWAPSTLLPPGERFHSVQIRIARWRGPQGKPTPQGLVAEYPGYRFRPCSGLSPCPVWDVLLKIRQVRFIFKDQTRGIWCQLMYKSTSEKLDTGLSPSEIMQTPFVDLVAKFDLAVILADEPSDKPSVYLEETYREGILVTVKEEKGDIIYASLGEGVLLTPLSPKDTTVYDAAERLMRKFRSWELQDSEGLELAEQLSEERISKLRAKCKGMTRELLAEEPGLEEAVLGMVGEGGEGWHLWVLVASWFGHVGEGWRVEKGKMWCVD</sequence>
<organism evidence="1 2">
    <name type="scientific">Imshaugia aleurites</name>
    <dbReference type="NCBI Taxonomy" id="172621"/>
    <lineage>
        <taxon>Eukaryota</taxon>
        <taxon>Fungi</taxon>
        <taxon>Dikarya</taxon>
        <taxon>Ascomycota</taxon>
        <taxon>Pezizomycotina</taxon>
        <taxon>Lecanoromycetes</taxon>
        <taxon>OSLEUM clade</taxon>
        <taxon>Lecanoromycetidae</taxon>
        <taxon>Lecanorales</taxon>
        <taxon>Lecanorineae</taxon>
        <taxon>Parmeliaceae</taxon>
        <taxon>Imshaugia</taxon>
    </lineage>
</organism>
<keyword evidence="2" id="KW-1185">Reference proteome</keyword>
<name>A0A8H3IBR7_9LECA</name>
<evidence type="ECO:0000313" key="2">
    <source>
        <dbReference type="Proteomes" id="UP000664534"/>
    </source>
</evidence>
<protein>
    <recommendedName>
        <fullName evidence="3">Heterokaryon incompatibility domain-containing protein</fullName>
    </recommendedName>
</protein>
<dbReference type="Proteomes" id="UP000664534">
    <property type="component" value="Unassembled WGS sequence"/>
</dbReference>
<accession>A0A8H3IBR7</accession>
<gene>
    <name evidence="1" type="ORF">IMSHALPRED_005632</name>
</gene>
<dbReference type="AlphaFoldDB" id="A0A8H3IBR7"/>
<dbReference type="PANTHER" id="PTHR39596">
    <property type="match status" value="1"/>
</dbReference>
<reference evidence="1" key="1">
    <citation type="submission" date="2021-03" db="EMBL/GenBank/DDBJ databases">
        <authorList>
            <person name="Tagirdzhanova G."/>
        </authorList>
    </citation>
    <scope>NUCLEOTIDE SEQUENCE</scope>
</reference>
<dbReference type="OrthoDB" id="2426273at2759"/>
<evidence type="ECO:0000313" key="1">
    <source>
        <dbReference type="EMBL" id="CAF9922237.1"/>
    </source>
</evidence>
<evidence type="ECO:0008006" key="3">
    <source>
        <dbReference type="Google" id="ProtNLM"/>
    </source>
</evidence>
<comment type="caution">
    <text evidence="1">The sequence shown here is derived from an EMBL/GenBank/DDBJ whole genome shotgun (WGS) entry which is preliminary data.</text>
</comment>
<dbReference type="EMBL" id="CAJPDT010000030">
    <property type="protein sequence ID" value="CAF9922237.1"/>
    <property type="molecule type" value="Genomic_DNA"/>
</dbReference>